<comment type="similarity">
    <text evidence="1">Belongs to the ATP-dependent AMP-binding enzyme family.</text>
</comment>
<evidence type="ECO:0000313" key="6">
    <source>
        <dbReference type="EMBL" id="GGA35679.1"/>
    </source>
</evidence>
<keyword evidence="3" id="KW-0276">Fatty acid metabolism</keyword>
<dbReference type="RefSeq" id="WP_229735874.1">
    <property type="nucleotide sequence ID" value="NZ_BMEX01000002.1"/>
</dbReference>
<evidence type="ECO:0000259" key="5">
    <source>
        <dbReference type="Pfam" id="PF13193"/>
    </source>
</evidence>
<dbReference type="EMBL" id="BMEX01000002">
    <property type="protein sequence ID" value="GGA35679.1"/>
    <property type="molecule type" value="Genomic_DNA"/>
</dbReference>
<reference evidence="7" key="1">
    <citation type="journal article" date="2019" name="Int. J. Syst. Evol. Microbiol.">
        <title>The Global Catalogue of Microorganisms (GCM) 10K type strain sequencing project: providing services to taxonomists for standard genome sequencing and annotation.</title>
        <authorList>
            <consortium name="The Broad Institute Genomics Platform"/>
            <consortium name="The Broad Institute Genome Sequencing Center for Infectious Disease"/>
            <person name="Wu L."/>
            <person name="Ma J."/>
        </authorList>
    </citation>
    <scope>NUCLEOTIDE SEQUENCE [LARGE SCALE GENOMIC DNA]</scope>
    <source>
        <strain evidence="7">CGMCC 1.12404</strain>
    </source>
</reference>
<dbReference type="Gene3D" id="3.40.50.12780">
    <property type="entry name" value="N-terminal domain of ligase-like"/>
    <property type="match status" value="1"/>
</dbReference>
<feature type="domain" description="AMP-binding enzyme C-terminal" evidence="5">
    <location>
        <begin position="134"/>
        <end position="208"/>
    </location>
</feature>
<gene>
    <name evidence="6" type="ORF">GCM10007416_05650</name>
</gene>
<dbReference type="PANTHER" id="PTHR43859:SF4">
    <property type="entry name" value="BUTANOATE--COA LIGASE AAE1-RELATED"/>
    <property type="match status" value="1"/>
</dbReference>
<name>A0ABQ1G1N4_9BACL</name>
<dbReference type="InterPro" id="IPR025110">
    <property type="entry name" value="AMP-bd_C"/>
</dbReference>
<dbReference type="Proteomes" id="UP000617979">
    <property type="component" value="Unassembled WGS sequence"/>
</dbReference>
<comment type="caution">
    <text evidence="6">The sequence shown here is derived from an EMBL/GenBank/DDBJ whole genome shotgun (WGS) entry which is preliminary data.</text>
</comment>
<dbReference type="InterPro" id="IPR045851">
    <property type="entry name" value="AMP-bd_C_sf"/>
</dbReference>
<evidence type="ECO:0000256" key="4">
    <source>
        <dbReference type="ARBA" id="ARBA00023098"/>
    </source>
</evidence>
<evidence type="ECO:0000256" key="1">
    <source>
        <dbReference type="ARBA" id="ARBA00006432"/>
    </source>
</evidence>
<dbReference type="PANTHER" id="PTHR43859">
    <property type="entry name" value="ACYL-ACTIVATING ENZYME"/>
    <property type="match status" value="1"/>
</dbReference>
<evidence type="ECO:0000256" key="3">
    <source>
        <dbReference type="ARBA" id="ARBA00022832"/>
    </source>
</evidence>
<sequence>MDIHPIHVYGLTETYGPHTVCKWQEHWDELPVNEQALLISRQGQAYVTAERARVVDAELKDVPQDGKTIREVVMQGNLVAKGYYNDPEATEKAFAGGWFHSGDLGVWHPGGYIELKDRSMDVIISGGENISSIEVEHTIAQHPAVYEVAVVAISHEKWGERPKAFISLKPGEQVTEQEIIRFCRDRLAHFKCPDQVEIGELPKTSTGKVQKFVLREKEWAHQVNRNH</sequence>
<accession>A0ABQ1G1N4</accession>
<dbReference type="InterPro" id="IPR042099">
    <property type="entry name" value="ANL_N_sf"/>
</dbReference>
<protein>
    <recommendedName>
        <fullName evidence="5">AMP-binding enzyme C-terminal domain-containing protein</fullName>
    </recommendedName>
</protein>
<organism evidence="6 7">
    <name type="scientific">Kroppenstedtia guangzhouensis</name>
    <dbReference type="NCBI Taxonomy" id="1274356"/>
    <lineage>
        <taxon>Bacteria</taxon>
        <taxon>Bacillati</taxon>
        <taxon>Bacillota</taxon>
        <taxon>Bacilli</taxon>
        <taxon>Bacillales</taxon>
        <taxon>Thermoactinomycetaceae</taxon>
        <taxon>Kroppenstedtia</taxon>
    </lineage>
</organism>
<proteinExistence type="inferred from homology"/>
<keyword evidence="7" id="KW-1185">Reference proteome</keyword>
<evidence type="ECO:0000313" key="7">
    <source>
        <dbReference type="Proteomes" id="UP000617979"/>
    </source>
</evidence>
<dbReference type="Pfam" id="PF13193">
    <property type="entry name" value="AMP-binding_C"/>
    <property type="match status" value="1"/>
</dbReference>
<dbReference type="SUPFAM" id="SSF56801">
    <property type="entry name" value="Acetyl-CoA synthetase-like"/>
    <property type="match status" value="1"/>
</dbReference>
<evidence type="ECO:0000256" key="2">
    <source>
        <dbReference type="ARBA" id="ARBA00022598"/>
    </source>
</evidence>
<dbReference type="Gene3D" id="3.30.300.30">
    <property type="match status" value="1"/>
</dbReference>
<keyword evidence="2" id="KW-0436">Ligase</keyword>
<keyword evidence="4" id="KW-0443">Lipid metabolism</keyword>